<dbReference type="GO" id="GO:0005783">
    <property type="term" value="C:endoplasmic reticulum"/>
    <property type="evidence" value="ECO:0007669"/>
    <property type="project" value="TreeGrafter"/>
</dbReference>
<dbReference type="PANTHER" id="PTHR31322:SF2">
    <property type="entry name" value="E3 UBIQUITIN-PROTEIN LIGASE TM129"/>
    <property type="match status" value="1"/>
</dbReference>
<evidence type="ECO:0000313" key="7">
    <source>
        <dbReference type="Proteomes" id="UP000035681"/>
    </source>
</evidence>
<keyword evidence="4 6" id="KW-1133">Transmembrane helix</keyword>
<proteinExistence type="inferred from homology"/>
<dbReference type="GO" id="GO:0016020">
    <property type="term" value="C:membrane"/>
    <property type="evidence" value="ECO:0007669"/>
    <property type="project" value="UniProtKB-SubCell"/>
</dbReference>
<dbReference type="STRING" id="6248.A0A0K0E0K8"/>
<reference evidence="8" key="1">
    <citation type="submission" date="2015-08" db="UniProtKB">
        <authorList>
            <consortium name="WormBaseParasite"/>
        </authorList>
    </citation>
    <scope>IDENTIFICATION</scope>
</reference>
<feature type="transmembrane region" description="Helical" evidence="6">
    <location>
        <begin position="12"/>
        <end position="38"/>
    </location>
</feature>
<comment type="subcellular location">
    <subcellularLocation>
        <location evidence="1">Membrane</location>
        <topology evidence="1">Multi-pass membrane protein</topology>
    </subcellularLocation>
</comment>
<dbReference type="InterPro" id="IPR018801">
    <property type="entry name" value="TM129"/>
</dbReference>
<dbReference type="WBParaSite" id="SSTP_0000302100.1">
    <property type="protein sequence ID" value="SSTP_0000302100.1"/>
    <property type="gene ID" value="SSTP_0000302100"/>
</dbReference>
<evidence type="ECO:0000313" key="9">
    <source>
        <dbReference type="WBParaSite" id="TCONS_00013013.p1"/>
    </source>
</evidence>
<protein>
    <submittedName>
        <fullName evidence="9">RING-type domain-containing protein</fullName>
    </submittedName>
    <submittedName>
        <fullName evidence="8">Transmembrane protein</fullName>
    </submittedName>
</protein>
<dbReference type="WBParaSite" id="TCONS_00013013.p1">
    <property type="protein sequence ID" value="TCONS_00013013.p1"/>
    <property type="gene ID" value="XLOC_008801"/>
</dbReference>
<dbReference type="AlphaFoldDB" id="A0A0K0E0K8"/>
<name>A0A0K0E0K8_STRER</name>
<evidence type="ECO:0000256" key="3">
    <source>
        <dbReference type="ARBA" id="ARBA00022692"/>
    </source>
</evidence>
<feature type="transmembrane region" description="Helical" evidence="6">
    <location>
        <begin position="86"/>
        <end position="104"/>
    </location>
</feature>
<dbReference type="GO" id="GO:0016567">
    <property type="term" value="P:protein ubiquitination"/>
    <property type="evidence" value="ECO:0007669"/>
    <property type="project" value="InterPro"/>
</dbReference>
<dbReference type="GO" id="GO:0061630">
    <property type="term" value="F:ubiquitin protein ligase activity"/>
    <property type="evidence" value="ECO:0007669"/>
    <property type="project" value="InterPro"/>
</dbReference>
<evidence type="ECO:0000256" key="2">
    <source>
        <dbReference type="ARBA" id="ARBA00007332"/>
    </source>
</evidence>
<evidence type="ECO:0000256" key="1">
    <source>
        <dbReference type="ARBA" id="ARBA00004141"/>
    </source>
</evidence>
<sequence length="359" mass="41616">MILYCWLLGGILYFISIYPPSAFVGTGLTINDLFFFILNHDLDSSNFISKIIYKAKITLITHVVLVSGYFTFMNYIYYIYFDIKNIFMILQMVILYTISFYVGYKLYLKTTLNNNVDDIILQLKKYARNENELNDIIKEIDEYYSNNVPIIHGDVEHTKIIILGNWLFKMELYGAKIAKLDDTELFLKETPSDTNKHPALSSLFCVEVRGIDYKYPPFDIILPFNVLEELNSRVKTSINTLLIEKHNKIANTFRQRISGNPKYTIRKEEEVDNCLGCLYNKANVIIRKNCTPIINELNSPLCEECHCRPLWCLRCLALVYESKCGKNIEDGVNPLFCKANCPTCRAYFCILDVSIIEEA</sequence>
<dbReference type="Pfam" id="PF10272">
    <property type="entry name" value="Tmpp129"/>
    <property type="match status" value="1"/>
</dbReference>
<feature type="transmembrane region" description="Helical" evidence="6">
    <location>
        <begin position="59"/>
        <end position="80"/>
    </location>
</feature>
<accession>A0A0K0E0K8</accession>
<evidence type="ECO:0000256" key="4">
    <source>
        <dbReference type="ARBA" id="ARBA00022989"/>
    </source>
</evidence>
<keyword evidence="5 6" id="KW-0472">Membrane</keyword>
<evidence type="ECO:0000313" key="8">
    <source>
        <dbReference type="WBParaSite" id="SSTP_0000302100.1"/>
    </source>
</evidence>
<keyword evidence="3 6" id="KW-0812">Transmembrane</keyword>
<organism evidence="8">
    <name type="scientific">Strongyloides stercoralis</name>
    <name type="common">Threadworm</name>
    <dbReference type="NCBI Taxonomy" id="6248"/>
    <lineage>
        <taxon>Eukaryota</taxon>
        <taxon>Metazoa</taxon>
        <taxon>Ecdysozoa</taxon>
        <taxon>Nematoda</taxon>
        <taxon>Chromadorea</taxon>
        <taxon>Rhabditida</taxon>
        <taxon>Tylenchina</taxon>
        <taxon>Panagrolaimomorpha</taxon>
        <taxon>Strongyloidoidea</taxon>
        <taxon>Strongyloididae</taxon>
        <taxon>Strongyloides</taxon>
    </lineage>
</organism>
<comment type="similarity">
    <text evidence="2">Belongs to the TMEM129 family.</text>
</comment>
<dbReference type="Proteomes" id="UP000035681">
    <property type="component" value="Unplaced"/>
</dbReference>
<keyword evidence="7" id="KW-1185">Reference proteome</keyword>
<evidence type="ECO:0000256" key="6">
    <source>
        <dbReference type="SAM" id="Phobius"/>
    </source>
</evidence>
<evidence type="ECO:0000256" key="5">
    <source>
        <dbReference type="ARBA" id="ARBA00023136"/>
    </source>
</evidence>
<dbReference type="PANTHER" id="PTHR31322">
    <property type="entry name" value="E3 UBIQUITIN-PROTEIN LIGASE TM129"/>
    <property type="match status" value="1"/>
</dbReference>